<sequence>MSAPPPAPSPPVLPGSGRPDADPSVPEPPPSEPPLAPPTLAPLGPLPPGPVPRAVVAIPARNEAETIGDCLAALAGQTGADGDAPLPPGSFGVVVLANNTTDATVAICRALAPALPFPLLLLDLTLATPHAHAGWARRLAMEAAAEWLARGAADGRPPSDAVLLTTDADGRPAPGWVSNSLAALAAGADAVLGAVTVDPAEHAAVLPPCVRERGAREEDYAALLDELAARLDPVPWDPWPRHDCEPGASIALTLDAWRRVGGVPPLPIGEDRALCAALRRIDARLRHAPEVSVEVSCRLEGRATGGMADTMRRRIAVSESPLDDRLEPARDAWRRHRARAALRRLWGAGRVAPDGALGRLARRLGLPAADLARLLDGPRFGTVCEAVELASPVLSPRRPVPPETLAAETRRAAAMVSRLRTRRDGRRRAGAPGEADPAGIPDAAPVAGLA</sequence>
<dbReference type="SUPFAM" id="SSF53448">
    <property type="entry name" value="Nucleotide-diphospho-sugar transferases"/>
    <property type="match status" value="1"/>
</dbReference>
<feature type="compositionally biased region" description="Pro residues" evidence="6">
    <location>
        <begin position="1"/>
        <end position="13"/>
    </location>
</feature>
<dbReference type="PANTHER" id="PTHR43646:SF2">
    <property type="entry name" value="GLYCOSYLTRANSFERASE 2-LIKE DOMAIN-CONTAINING PROTEIN"/>
    <property type="match status" value="1"/>
</dbReference>
<dbReference type="AlphaFoldDB" id="A0A9X2BW22"/>
<protein>
    <submittedName>
        <fullName evidence="8">Glycosyltransferase family 2 protein</fullName>
    </submittedName>
</protein>
<evidence type="ECO:0000256" key="1">
    <source>
        <dbReference type="ARBA" id="ARBA00004236"/>
    </source>
</evidence>
<dbReference type="Pfam" id="PF00535">
    <property type="entry name" value="Glycos_transf_2"/>
    <property type="match status" value="1"/>
</dbReference>
<feature type="compositionally biased region" description="Pro residues" evidence="6">
    <location>
        <begin position="25"/>
        <end position="47"/>
    </location>
</feature>
<dbReference type="Proteomes" id="UP001139516">
    <property type="component" value="Unassembled WGS sequence"/>
</dbReference>
<comment type="caution">
    <text evidence="8">The sequence shown here is derived from an EMBL/GenBank/DDBJ whole genome shotgun (WGS) entry which is preliminary data.</text>
</comment>
<evidence type="ECO:0000256" key="4">
    <source>
        <dbReference type="ARBA" id="ARBA00022679"/>
    </source>
</evidence>
<feature type="region of interest" description="Disordered" evidence="6">
    <location>
        <begin position="417"/>
        <end position="450"/>
    </location>
</feature>
<dbReference type="GO" id="GO:0016757">
    <property type="term" value="F:glycosyltransferase activity"/>
    <property type="evidence" value="ECO:0007669"/>
    <property type="project" value="UniProtKB-KW"/>
</dbReference>
<keyword evidence="5" id="KW-0472">Membrane</keyword>
<dbReference type="InterPro" id="IPR001173">
    <property type="entry name" value="Glyco_trans_2-like"/>
</dbReference>
<dbReference type="EMBL" id="JALPRX010000009">
    <property type="protein sequence ID" value="MCK8783375.1"/>
    <property type="molecule type" value="Genomic_DNA"/>
</dbReference>
<dbReference type="InterPro" id="IPR029044">
    <property type="entry name" value="Nucleotide-diphossugar_trans"/>
</dbReference>
<dbReference type="CDD" id="cd00761">
    <property type="entry name" value="Glyco_tranf_GTA_type"/>
    <property type="match status" value="1"/>
</dbReference>
<keyword evidence="3" id="KW-0328">Glycosyltransferase</keyword>
<evidence type="ECO:0000256" key="6">
    <source>
        <dbReference type="SAM" id="MobiDB-lite"/>
    </source>
</evidence>
<evidence type="ECO:0000256" key="2">
    <source>
        <dbReference type="ARBA" id="ARBA00022475"/>
    </source>
</evidence>
<proteinExistence type="predicted"/>
<dbReference type="GO" id="GO:0005886">
    <property type="term" value="C:plasma membrane"/>
    <property type="evidence" value="ECO:0007669"/>
    <property type="project" value="UniProtKB-SubCell"/>
</dbReference>
<dbReference type="Gene3D" id="3.90.550.10">
    <property type="entry name" value="Spore Coat Polysaccharide Biosynthesis Protein SpsA, Chain A"/>
    <property type="match status" value="1"/>
</dbReference>
<dbReference type="PANTHER" id="PTHR43646">
    <property type="entry name" value="GLYCOSYLTRANSFERASE"/>
    <property type="match status" value="1"/>
</dbReference>
<evidence type="ECO:0000313" key="8">
    <source>
        <dbReference type="EMBL" id="MCK8783375.1"/>
    </source>
</evidence>
<keyword evidence="9" id="KW-1185">Reference proteome</keyword>
<keyword evidence="2" id="KW-1003">Cell membrane</keyword>
<accession>A0A9X2BW22</accession>
<feature type="compositionally biased region" description="Basic residues" evidence="6">
    <location>
        <begin position="419"/>
        <end position="429"/>
    </location>
</feature>
<keyword evidence="4" id="KW-0808">Transferase</keyword>
<organism evidence="8 9">
    <name type="scientific">Roseomonas acroporae</name>
    <dbReference type="NCBI Taxonomy" id="2937791"/>
    <lineage>
        <taxon>Bacteria</taxon>
        <taxon>Pseudomonadati</taxon>
        <taxon>Pseudomonadota</taxon>
        <taxon>Alphaproteobacteria</taxon>
        <taxon>Acetobacterales</taxon>
        <taxon>Roseomonadaceae</taxon>
        <taxon>Roseomonas</taxon>
    </lineage>
</organism>
<feature type="domain" description="Glycosyltransferase 2-like" evidence="7">
    <location>
        <begin position="56"/>
        <end position="197"/>
    </location>
</feature>
<gene>
    <name evidence="8" type="ORF">M0638_03125</name>
</gene>
<evidence type="ECO:0000256" key="3">
    <source>
        <dbReference type="ARBA" id="ARBA00022676"/>
    </source>
</evidence>
<evidence type="ECO:0000313" key="9">
    <source>
        <dbReference type="Proteomes" id="UP001139516"/>
    </source>
</evidence>
<dbReference type="RefSeq" id="WP_248665500.1">
    <property type="nucleotide sequence ID" value="NZ_JALPRX010000009.1"/>
</dbReference>
<reference evidence="8" key="1">
    <citation type="submission" date="2022-04" db="EMBL/GenBank/DDBJ databases">
        <title>Roseomonas acroporae sp. nov., isolated from coral Acropora digitifera.</title>
        <authorList>
            <person name="Sun H."/>
        </authorList>
    </citation>
    <scope>NUCLEOTIDE SEQUENCE</scope>
    <source>
        <strain evidence="8">NAR14</strain>
    </source>
</reference>
<evidence type="ECO:0000259" key="7">
    <source>
        <dbReference type="Pfam" id="PF00535"/>
    </source>
</evidence>
<evidence type="ECO:0000256" key="5">
    <source>
        <dbReference type="ARBA" id="ARBA00023136"/>
    </source>
</evidence>
<feature type="compositionally biased region" description="Low complexity" evidence="6">
    <location>
        <begin position="430"/>
        <end position="450"/>
    </location>
</feature>
<feature type="region of interest" description="Disordered" evidence="6">
    <location>
        <begin position="1"/>
        <end position="47"/>
    </location>
</feature>
<comment type="subcellular location">
    <subcellularLocation>
        <location evidence="1">Cell membrane</location>
    </subcellularLocation>
</comment>
<name>A0A9X2BW22_9PROT</name>